<evidence type="ECO:0000313" key="1">
    <source>
        <dbReference type="EMBL" id="GGP95539.1"/>
    </source>
</evidence>
<name>A0ABQ2QV63_9GAMM</name>
<evidence type="ECO:0008006" key="3">
    <source>
        <dbReference type="Google" id="ProtNLM"/>
    </source>
</evidence>
<evidence type="ECO:0000313" key="2">
    <source>
        <dbReference type="Proteomes" id="UP000654004"/>
    </source>
</evidence>
<keyword evidence="2" id="KW-1185">Reference proteome</keyword>
<dbReference type="EMBL" id="BMQW01000009">
    <property type="protein sequence ID" value="GGP95539.1"/>
    <property type="molecule type" value="Genomic_DNA"/>
</dbReference>
<gene>
    <name evidence="1" type="ORF">GCM10009410_31960</name>
</gene>
<dbReference type="RefSeq" id="WP_188957975.1">
    <property type="nucleotide sequence ID" value="NZ_BMQW01000009.1"/>
</dbReference>
<organism evidence="1 2">
    <name type="scientific">Shewanella ulleungensis</name>
    <dbReference type="NCBI Taxonomy" id="2282699"/>
    <lineage>
        <taxon>Bacteria</taxon>
        <taxon>Pseudomonadati</taxon>
        <taxon>Pseudomonadota</taxon>
        <taxon>Gammaproteobacteria</taxon>
        <taxon>Alteromonadales</taxon>
        <taxon>Shewanellaceae</taxon>
        <taxon>Shewanella</taxon>
    </lineage>
</organism>
<sequence length="397" mass="44972">MFSYFITIANDDMVNVATPSIGVLFKPLLTIQGRIVVNGNITSVSAKNLLGEEFNAVIEYHSAPKLHQQMMLAPKQAVYRFNINIERTDLIDDAHFAVVAEVENQDGERDNLIIIEGVIQPVVLPKRALLVVGSPRSGTSALGKACRKALRSSAHGESHVVEGVNRMLTTADAFFQQSKTASISGNLVNAIPRTVIIAQQLTALRQIYRLYYGDEVLLDKTPGIPMLESLPLALMAWPHAKVIFCKRRAMENVQSRMIKFPKVAFEQHVKQWRQSFIAWRNSKQKINKLLKHNQWFIEVDQFDMATNTASVVTPISELLAFDKREKNVFEKQLSSDDRPEQTSVIQSRAKSIEDFGWTDAQIDIFKGICDKEMTLQHYSYDEQYYAHTTLRDTEQKA</sequence>
<dbReference type="SUPFAM" id="SSF52540">
    <property type="entry name" value="P-loop containing nucleoside triphosphate hydrolases"/>
    <property type="match status" value="1"/>
</dbReference>
<proteinExistence type="predicted"/>
<reference evidence="2" key="1">
    <citation type="journal article" date="2019" name="Int. J. Syst. Evol. Microbiol.">
        <title>The Global Catalogue of Microorganisms (GCM) 10K type strain sequencing project: providing services to taxonomists for standard genome sequencing and annotation.</title>
        <authorList>
            <consortium name="The Broad Institute Genomics Platform"/>
            <consortium name="The Broad Institute Genome Sequencing Center for Infectious Disease"/>
            <person name="Wu L."/>
            <person name="Ma J."/>
        </authorList>
    </citation>
    <scope>NUCLEOTIDE SEQUENCE [LARGE SCALE GENOMIC DNA]</scope>
    <source>
        <strain evidence="2">JCM 32305</strain>
    </source>
</reference>
<accession>A0ABQ2QV63</accession>
<dbReference type="Pfam" id="PF13469">
    <property type="entry name" value="Sulfotransfer_3"/>
    <property type="match status" value="1"/>
</dbReference>
<comment type="caution">
    <text evidence="1">The sequence shown here is derived from an EMBL/GenBank/DDBJ whole genome shotgun (WGS) entry which is preliminary data.</text>
</comment>
<protein>
    <recommendedName>
        <fullName evidence="3">Sulfotransferase family protein</fullName>
    </recommendedName>
</protein>
<dbReference type="Proteomes" id="UP000654004">
    <property type="component" value="Unassembled WGS sequence"/>
</dbReference>
<dbReference type="Gene3D" id="3.40.50.300">
    <property type="entry name" value="P-loop containing nucleotide triphosphate hydrolases"/>
    <property type="match status" value="1"/>
</dbReference>
<dbReference type="InterPro" id="IPR027417">
    <property type="entry name" value="P-loop_NTPase"/>
</dbReference>